<evidence type="ECO:0000313" key="1">
    <source>
        <dbReference type="EMBL" id="MCL1628938.1"/>
    </source>
</evidence>
<dbReference type="RefSeq" id="WP_249058273.1">
    <property type="nucleotide sequence ID" value="NZ_JALZWP010000008.1"/>
</dbReference>
<comment type="caution">
    <text evidence="1">The sequence shown here is derived from an EMBL/GenBank/DDBJ whole genome shotgun (WGS) entry which is preliminary data.</text>
</comment>
<organism evidence="1 2">
    <name type="scientific">Roseinatronobacter domitianus</name>
    <dbReference type="NCBI Taxonomy" id="2940293"/>
    <lineage>
        <taxon>Bacteria</taxon>
        <taxon>Pseudomonadati</taxon>
        <taxon>Pseudomonadota</taxon>
        <taxon>Alphaproteobacteria</taxon>
        <taxon>Rhodobacterales</taxon>
        <taxon>Paracoccaceae</taxon>
        <taxon>Roseinatronobacter</taxon>
    </lineage>
</organism>
<gene>
    <name evidence="1" type="ORF">M3N55_09350</name>
</gene>
<sequence length="128" mass="14870">MERRTLQGLKDKLMHPDLVRAFITEYQRALREANTQDAMARKTHMRRLDAVRKEIDNMVDAIAKGMFHDSMKARMDRLEAERKDLETRISALPAPAPIVLHPGLADIYARKVTDLERVAFNRFCILRP</sequence>
<reference evidence="1 2" key="1">
    <citation type="submission" date="2022-05" db="EMBL/GenBank/DDBJ databases">
        <title>Seasonal and diel survey of microbial diversity of the Tyrrhenian coast.</title>
        <authorList>
            <person name="Gattoni G."/>
            <person name="Corral P."/>
        </authorList>
    </citation>
    <scope>NUCLEOTIDE SEQUENCE [LARGE SCALE GENOMIC DNA]</scope>
    <source>
        <strain evidence="1 2">V10</strain>
    </source>
</reference>
<accession>A0ABT0M248</accession>
<name>A0ABT0M248_9RHOB</name>
<keyword evidence="2" id="KW-1185">Reference proteome</keyword>
<dbReference type="Proteomes" id="UP001202550">
    <property type="component" value="Unassembled WGS sequence"/>
</dbReference>
<protein>
    <submittedName>
        <fullName evidence="1">Uncharacterized protein</fullName>
    </submittedName>
</protein>
<evidence type="ECO:0000313" key="2">
    <source>
        <dbReference type="Proteomes" id="UP001202550"/>
    </source>
</evidence>
<dbReference type="EMBL" id="JALZWP010000008">
    <property type="protein sequence ID" value="MCL1628938.1"/>
    <property type="molecule type" value="Genomic_DNA"/>
</dbReference>
<proteinExistence type="predicted"/>